<dbReference type="Pfam" id="PF08847">
    <property type="entry name" value="Crr6"/>
    <property type="match status" value="1"/>
</dbReference>
<evidence type="ECO:0000313" key="2">
    <source>
        <dbReference type="EMBL" id="KIF81662.1"/>
    </source>
</evidence>
<gene>
    <name evidence="4" type="ORF">TSA66_00625</name>
    <name evidence="2" type="ORF">TSA66_14070</name>
    <name evidence="3" type="ORF">TSA66_16405</name>
</gene>
<evidence type="ECO:0000313" key="3">
    <source>
        <dbReference type="EMBL" id="KIF82023.1"/>
    </source>
</evidence>
<evidence type="ECO:0000313" key="4">
    <source>
        <dbReference type="EMBL" id="KIF84091.1"/>
    </source>
</evidence>
<sequence>MRNLYGGLVGTKVVVITIQREDIERRDLEQALASLNRLIDSREALEASNGTISLMVSGYDNDPRELHLIPEVRAFFQELDEQFPFWFHVCTRIEHSLRMIFAMLADLEPVALDDPPGAIGYQFSNDDLNDFVGQRMIAMRALHATHKFDVDESERIADLVISYFSNVAGA</sequence>
<protein>
    <submittedName>
        <fullName evidence="3">Uncharacterized protein</fullName>
    </submittedName>
</protein>
<organism evidence="3 5">
    <name type="scientific">Noviherbaspirillum autotrophicum</name>
    <dbReference type="NCBI Taxonomy" id="709839"/>
    <lineage>
        <taxon>Bacteria</taxon>
        <taxon>Pseudomonadati</taxon>
        <taxon>Pseudomonadota</taxon>
        <taxon>Betaproteobacteria</taxon>
        <taxon>Burkholderiales</taxon>
        <taxon>Oxalobacteraceae</taxon>
        <taxon>Noviherbaspirillum</taxon>
    </lineage>
</organism>
<dbReference type="EMBL" id="JWJG01000007">
    <property type="protein sequence ID" value="KIF84091.1"/>
    <property type="molecule type" value="Genomic_DNA"/>
</dbReference>
<comment type="caution">
    <text evidence="3">The sequence shown here is derived from an EMBL/GenBank/DDBJ whole genome shotgun (WGS) entry which is preliminary data.</text>
</comment>
<keyword evidence="1" id="KW-0175">Coiled coil</keyword>
<accession>A0A0C1Y4R6</accession>
<name>A0A0C1Y4R6_9BURK</name>
<dbReference type="AlphaFoldDB" id="A0A0C1Y4R6"/>
<proteinExistence type="predicted"/>
<dbReference type="EMBL" id="JWJG01000028">
    <property type="protein sequence ID" value="KIF81662.1"/>
    <property type="molecule type" value="Genomic_DNA"/>
</dbReference>
<dbReference type="InterPro" id="IPR014946">
    <property type="entry name" value="CRR6"/>
</dbReference>
<dbReference type="STRING" id="709839.TSA66_00625"/>
<dbReference type="Proteomes" id="UP000031572">
    <property type="component" value="Unassembled WGS sequence"/>
</dbReference>
<dbReference type="EMBL" id="JWJG01000028">
    <property type="protein sequence ID" value="KIF82023.1"/>
    <property type="molecule type" value="Genomic_DNA"/>
</dbReference>
<evidence type="ECO:0000256" key="1">
    <source>
        <dbReference type="SAM" id="Coils"/>
    </source>
</evidence>
<feature type="coiled-coil region" evidence="1">
    <location>
        <begin position="18"/>
        <end position="48"/>
    </location>
</feature>
<reference evidence="3 5" key="1">
    <citation type="submission" date="2014-12" db="EMBL/GenBank/DDBJ databases">
        <title>Denitrispirillum autotrophicum gen. nov., sp. nov., Denitrifying, Facultatively Autotrophic Bacteria Isolated from Rice Paddy Soil.</title>
        <authorList>
            <person name="Ishii S."/>
            <person name="Ashida N."/>
            <person name="Ohno H."/>
            <person name="Otsuka S."/>
            <person name="Yokota A."/>
            <person name="Senoo K."/>
        </authorList>
    </citation>
    <scope>NUCLEOTIDE SEQUENCE [LARGE SCALE GENOMIC DNA]</scope>
    <source>
        <strain evidence="3 5">TSA66</strain>
    </source>
</reference>
<keyword evidence="5" id="KW-1185">Reference proteome</keyword>
<evidence type="ECO:0000313" key="5">
    <source>
        <dbReference type="Proteomes" id="UP000031572"/>
    </source>
</evidence>